<feature type="transmembrane region" description="Helical" evidence="2">
    <location>
        <begin position="154"/>
        <end position="172"/>
    </location>
</feature>
<organism evidence="3 4">
    <name type="scientific">Ceriporiopsis subvermispora (strain B)</name>
    <name type="common">White-rot fungus</name>
    <name type="synonym">Gelatoporia subvermispora</name>
    <dbReference type="NCBI Taxonomy" id="914234"/>
    <lineage>
        <taxon>Eukaryota</taxon>
        <taxon>Fungi</taxon>
        <taxon>Dikarya</taxon>
        <taxon>Basidiomycota</taxon>
        <taxon>Agaricomycotina</taxon>
        <taxon>Agaricomycetes</taxon>
        <taxon>Polyporales</taxon>
        <taxon>Gelatoporiaceae</taxon>
        <taxon>Gelatoporia</taxon>
    </lineage>
</organism>
<reference evidence="3 4" key="1">
    <citation type="journal article" date="2012" name="Proc. Natl. Acad. Sci. U.S.A.">
        <title>Comparative genomics of Ceriporiopsis subvermispora and Phanerochaete chrysosporium provide insight into selective ligninolysis.</title>
        <authorList>
            <person name="Fernandez-Fueyo E."/>
            <person name="Ruiz-Duenas F.J."/>
            <person name="Ferreira P."/>
            <person name="Floudas D."/>
            <person name="Hibbett D.S."/>
            <person name="Canessa P."/>
            <person name="Larrondo L.F."/>
            <person name="James T.Y."/>
            <person name="Seelenfreund D."/>
            <person name="Lobos S."/>
            <person name="Polanco R."/>
            <person name="Tello M."/>
            <person name="Honda Y."/>
            <person name="Watanabe T."/>
            <person name="Watanabe T."/>
            <person name="Ryu J.S."/>
            <person name="Kubicek C.P."/>
            <person name="Schmoll M."/>
            <person name="Gaskell J."/>
            <person name="Hammel K.E."/>
            <person name="St John F.J."/>
            <person name="Vanden Wymelenberg A."/>
            <person name="Sabat G."/>
            <person name="Splinter BonDurant S."/>
            <person name="Syed K."/>
            <person name="Yadav J.S."/>
            <person name="Doddapaneni H."/>
            <person name="Subramanian V."/>
            <person name="Lavin J.L."/>
            <person name="Oguiza J.A."/>
            <person name="Perez G."/>
            <person name="Pisabarro A.G."/>
            <person name="Ramirez L."/>
            <person name="Santoyo F."/>
            <person name="Master E."/>
            <person name="Coutinho P.M."/>
            <person name="Henrissat B."/>
            <person name="Lombard V."/>
            <person name="Magnuson J.K."/>
            <person name="Kuees U."/>
            <person name="Hori C."/>
            <person name="Igarashi K."/>
            <person name="Samejima M."/>
            <person name="Held B.W."/>
            <person name="Barry K.W."/>
            <person name="LaButti K.M."/>
            <person name="Lapidus A."/>
            <person name="Lindquist E.A."/>
            <person name="Lucas S.M."/>
            <person name="Riley R."/>
            <person name="Salamov A.A."/>
            <person name="Hoffmeister D."/>
            <person name="Schwenk D."/>
            <person name="Hadar Y."/>
            <person name="Yarden O."/>
            <person name="de Vries R.P."/>
            <person name="Wiebenga A."/>
            <person name="Stenlid J."/>
            <person name="Eastwood D."/>
            <person name="Grigoriev I.V."/>
            <person name="Berka R.M."/>
            <person name="Blanchette R.A."/>
            <person name="Kersten P."/>
            <person name="Martinez A.T."/>
            <person name="Vicuna R."/>
            <person name="Cullen D."/>
        </authorList>
    </citation>
    <scope>NUCLEOTIDE SEQUENCE [LARGE SCALE GENOMIC DNA]</scope>
    <source>
        <strain evidence="3 4">B</strain>
    </source>
</reference>
<name>M2PB99_CERS8</name>
<feature type="compositionally biased region" description="Low complexity" evidence="1">
    <location>
        <begin position="97"/>
        <end position="108"/>
    </location>
</feature>
<dbReference type="PROSITE" id="PS51257">
    <property type="entry name" value="PROKAR_LIPOPROTEIN"/>
    <property type="match status" value="1"/>
</dbReference>
<feature type="region of interest" description="Disordered" evidence="1">
    <location>
        <begin position="88"/>
        <end position="108"/>
    </location>
</feature>
<dbReference type="Proteomes" id="UP000016930">
    <property type="component" value="Unassembled WGS sequence"/>
</dbReference>
<protein>
    <submittedName>
        <fullName evidence="3">Uncharacterized protein</fullName>
    </submittedName>
</protein>
<keyword evidence="2" id="KW-0472">Membrane</keyword>
<dbReference type="HOGENOM" id="CLU_1547350_0_0_1"/>
<evidence type="ECO:0000256" key="2">
    <source>
        <dbReference type="SAM" id="Phobius"/>
    </source>
</evidence>
<evidence type="ECO:0000313" key="3">
    <source>
        <dbReference type="EMBL" id="EMD32834.1"/>
    </source>
</evidence>
<evidence type="ECO:0000313" key="4">
    <source>
        <dbReference type="Proteomes" id="UP000016930"/>
    </source>
</evidence>
<gene>
    <name evidence="3" type="ORF">CERSUDRAFT_118524</name>
</gene>
<keyword evidence="4" id="KW-1185">Reference proteome</keyword>
<keyword evidence="2" id="KW-0812">Transmembrane</keyword>
<keyword evidence="2" id="KW-1133">Transmembrane helix</keyword>
<dbReference type="AlphaFoldDB" id="M2PB99"/>
<dbReference type="EMBL" id="KB445809">
    <property type="protein sequence ID" value="EMD32834.1"/>
    <property type="molecule type" value="Genomic_DNA"/>
</dbReference>
<accession>M2PB99</accession>
<proteinExistence type="predicted"/>
<evidence type="ECO:0000256" key="1">
    <source>
        <dbReference type="SAM" id="MobiDB-lite"/>
    </source>
</evidence>
<sequence>MQPRPKLLGLWSSTSCGGGEYSWLFTAIMSCTRRMLLSAVIVLPALRTVQAATSIPATTPFNSLYAATNSPIASRTLREAGSHCPSSCANSGSSRGTVATTSKSDTSTVTSTIPSVALVTTTLSGGGTVFISSTAYAGPHTSVISNAAVASTSSYDFLFIIYFLLVIVCALFA</sequence>